<gene>
    <name evidence="8" type="ORF">EDC64_101202</name>
</gene>
<feature type="chain" id="PRO_5020271943" evidence="6">
    <location>
        <begin position="22"/>
        <end position="204"/>
    </location>
</feature>
<evidence type="ECO:0000313" key="8">
    <source>
        <dbReference type="EMBL" id="TCT07683.1"/>
    </source>
</evidence>
<comment type="similarity">
    <text evidence="5">Belongs to the Omp25/RopB family.</text>
</comment>
<name>A0A4R3M525_9HYPH</name>
<dbReference type="Proteomes" id="UP000294664">
    <property type="component" value="Unassembled WGS sequence"/>
</dbReference>
<reference evidence="8 9" key="1">
    <citation type="submission" date="2019-03" db="EMBL/GenBank/DDBJ databases">
        <title>Genomic Encyclopedia of Type Strains, Phase IV (KMG-IV): sequencing the most valuable type-strain genomes for metagenomic binning, comparative biology and taxonomic classification.</title>
        <authorList>
            <person name="Goeker M."/>
        </authorList>
    </citation>
    <scope>NUCLEOTIDE SEQUENCE [LARGE SCALE GENOMIC DNA]</scope>
    <source>
        <strain evidence="8 9">DSM 9035</strain>
    </source>
</reference>
<dbReference type="PANTHER" id="PTHR34001:SF3">
    <property type="entry name" value="BLL7405 PROTEIN"/>
    <property type="match status" value="1"/>
</dbReference>
<evidence type="ECO:0000256" key="5">
    <source>
        <dbReference type="ARBA" id="ARBA00038306"/>
    </source>
</evidence>
<feature type="domain" description="Outer membrane protein beta-barrel" evidence="7">
    <location>
        <begin position="8"/>
        <end position="204"/>
    </location>
</feature>
<dbReference type="RefSeq" id="WP_132028759.1">
    <property type="nucleotide sequence ID" value="NZ_SMAI01000001.1"/>
</dbReference>
<dbReference type="AlphaFoldDB" id="A0A4R3M525"/>
<evidence type="ECO:0000256" key="6">
    <source>
        <dbReference type="SAM" id="SignalP"/>
    </source>
</evidence>
<dbReference type="InterPro" id="IPR051692">
    <property type="entry name" value="OMP-like"/>
</dbReference>
<dbReference type="PROSITE" id="PS51257">
    <property type="entry name" value="PROKAR_LIPOPROTEIN"/>
    <property type="match status" value="1"/>
</dbReference>
<sequence>MRDRLVAGLAVLGACALPAAAAADMNTNYGYGYAPAAAAPMSWTGFYIGANAGYGWGSANRFSPGGFLGGLQAGYNWQFAGSPFVIGVETDFDWAGISDGAYSLNYFGTVRARLGFAFERFLAYGTLGFAYAGGEYEVAGLSNSQSHGGWTLGLGGEFALDRNWSARAEYLYVDLGSSTYSSLIGPASIGYDGSILRAGVNYRF</sequence>
<keyword evidence="9" id="KW-1185">Reference proteome</keyword>
<evidence type="ECO:0000256" key="4">
    <source>
        <dbReference type="ARBA" id="ARBA00023237"/>
    </source>
</evidence>
<evidence type="ECO:0000256" key="3">
    <source>
        <dbReference type="ARBA" id="ARBA00023136"/>
    </source>
</evidence>
<evidence type="ECO:0000313" key="9">
    <source>
        <dbReference type="Proteomes" id="UP000294664"/>
    </source>
</evidence>
<comment type="subcellular location">
    <subcellularLocation>
        <location evidence="1">Cell outer membrane</location>
    </subcellularLocation>
</comment>
<dbReference type="PANTHER" id="PTHR34001">
    <property type="entry name" value="BLL7405 PROTEIN"/>
    <property type="match status" value="1"/>
</dbReference>
<accession>A0A4R3M525</accession>
<evidence type="ECO:0000259" key="7">
    <source>
        <dbReference type="Pfam" id="PF13505"/>
    </source>
</evidence>
<keyword evidence="4" id="KW-0998">Cell outer membrane</keyword>
<dbReference type="InterPro" id="IPR011250">
    <property type="entry name" value="OMP/PagP_B-barrel"/>
</dbReference>
<dbReference type="Pfam" id="PF13505">
    <property type="entry name" value="OMP_b-brl"/>
    <property type="match status" value="1"/>
</dbReference>
<feature type="signal peptide" evidence="6">
    <location>
        <begin position="1"/>
        <end position="21"/>
    </location>
</feature>
<comment type="caution">
    <text evidence="8">The sequence shown here is derived from an EMBL/GenBank/DDBJ whole genome shotgun (WGS) entry which is preliminary data.</text>
</comment>
<dbReference type="InterPro" id="IPR027385">
    <property type="entry name" value="Beta-barrel_OMP"/>
</dbReference>
<proteinExistence type="inferred from homology"/>
<keyword evidence="3" id="KW-0472">Membrane</keyword>
<evidence type="ECO:0000256" key="2">
    <source>
        <dbReference type="ARBA" id="ARBA00022729"/>
    </source>
</evidence>
<organism evidence="8 9">
    <name type="scientific">Aquabacter spiritensis</name>
    <dbReference type="NCBI Taxonomy" id="933073"/>
    <lineage>
        <taxon>Bacteria</taxon>
        <taxon>Pseudomonadati</taxon>
        <taxon>Pseudomonadota</taxon>
        <taxon>Alphaproteobacteria</taxon>
        <taxon>Hyphomicrobiales</taxon>
        <taxon>Xanthobacteraceae</taxon>
        <taxon>Aquabacter</taxon>
    </lineage>
</organism>
<dbReference type="EMBL" id="SMAI01000001">
    <property type="protein sequence ID" value="TCT07683.1"/>
    <property type="molecule type" value="Genomic_DNA"/>
</dbReference>
<dbReference type="OrthoDB" id="9815357at2"/>
<protein>
    <submittedName>
        <fullName evidence="8">Outer membrane immunogenic protein</fullName>
    </submittedName>
</protein>
<dbReference type="GO" id="GO:0009279">
    <property type="term" value="C:cell outer membrane"/>
    <property type="evidence" value="ECO:0007669"/>
    <property type="project" value="UniProtKB-SubCell"/>
</dbReference>
<dbReference type="Gene3D" id="2.40.160.20">
    <property type="match status" value="1"/>
</dbReference>
<dbReference type="SUPFAM" id="SSF56925">
    <property type="entry name" value="OMPA-like"/>
    <property type="match status" value="1"/>
</dbReference>
<evidence type="ECO:0000256" key="1">
    <source>
        <dbReference type="ARBA" id="ARBA00004442"/>
    </source>
</evidence>
<keyword evidence="2 6" id="KW-0732">Signal</keyword>